<dbReference type="GO" id="GO:0005886">
    <property type="term" value="C:plasma membrane"/>
    <property type="evidence" value="ECO:0007669"/>
    <property type="project" value="TreeGrafter"/>
</dbReference>
<evidence type="ECO:0000256" key="3">
    <source>
        <dbReference type="ARBA" id="ARBA00022679"/>
    </source>
</evidence>
<comment type="caution">
    <text evidence="10">The sequence shown here is derived from an EMBL/GenBank/DDBJ whole genome shotgun (WGS) entry which is preliminary data.</text>
</comment>
<sequence length="314" mass="35768">MAKVPQISFVIPAKDEEKTILLLHDQIVDEMKKIHKSFEVIFVDDGSTDSTLEIAKKLNRKNKNVKIVKHRGNFGKSIALQSGFEASQGEIIITMDADLQDNPKEIPKFIKKIEEGHDLVSGWKKKRFDPLSKTIPSKMGNWLTRKLTGVKIHDLNCGFKAYRKNVLANIHLYGELYKFIPVLVTHQNFKVTEIVVSHKPRKYGKSKFGMERNIKGVLDLITVVFLTGYIRRPGHFFGFWGMVSFFVGFVIGIYITYLRVVTGTIQDRQPLLILGMLLMIIGIQLISTGLVSEMIVSLNQKDSSTEKYIEEKII</sequence>
<dbReference type="Gene3D" id="3.90.550.10">
    <property type="entry name" value="Spore Coat Polysaccharide Biosynthesis Protein SpsA, Chain A"/>
    <property type="match status" value="1"/>
</dbReference>
<dbReference type="Pfam" id="PF00535">
    <property type="entry name" value="Glycos_transf_2"/>
    <property type="match status" value="1"/>
</dbReference>
<dbReference type="PANTHER" id="PTHR48090:SF3">
    <property type="entry name" value="UNDECAPRENYL-PHOSPHATE 4-DEOXY-4-FORMAMIDO-L-ARABINOSE TRANSFERASE"/>
    <property type="match status" value="1"/>
</dbReference>
<evidence type="ECO:0000256" key="6">
    <source>
        <dbReference type="ARBA" id="ARBA00022989"/>
    </source>
</evidence>
<keyword evidence="3 10" id="KW-0808">Transferase</keyword>
<feature type="domain" description="Glycosyltransferase 2-like" evidence="9">
    <location>
        <begin position="8"/>
        <end position="168"/>
    </location>
</feature>
<dbReference type="InterPro" id="IPR050256">
    <property type="entry name" value="Glycosyltransferase_2"/>
</dbReference>
<dbReference type="Proteomes" id="UP000034774">
    <property type="component" value="Unassembled WGS sequence"/>
</dbReference>
<accession>A0A0G0LLB2</accession>
<dbReference type="InterPro" id="IPR001173">
    <property type="entry name" value="Glyco_trans_2-like"/>
</dbReference>
<dbReference type="EMBL" id="LBVU01000004">
    <property type="protein sequence ID" value="KKQ91827.1"/>
    <property type="molecule type" value="Genomic_DNA"/>
</dbReference>
<evidence type="ECO:0000256" key="7">
    <source>
        <dbReference type="ARBA" id="ARBA00023136"/>
    </source>
</evidence>
<keyword evidence="1" id="KW-1003">Cell membrane</keyword>
<name>A0A0G0LLB2_9BACT</name>
<gene>
    <name evidence="10" type="ORF">UT17_C0004G0175</name>
</gene>
<protein>
    <submittedName>
        <fullName evidence="10">Undecaprenyl-phosphate 4-deoxy-4-formamido-L-arabinose transferase</fullName>
    </submittedName>
</protein>
<evidence type="ECO:0000256" key="5">
    <source>
        <dbReference type="ARBA" id="ARBA00022985"/>
    </source>
</evidence>
<evidence type="ECO:0000313" key="11">
    <source>
        <dbReference type="Proteomes" id="UP000034774"/>
    </source>
</evidence>
<keyword evidence="7 8" id="KW-0472">Membrane</keyword>
<proteinExistence type="predicted"/>
<dbReference type="GO" id="GO:0009103">
    <property type="term" value="P:lipopolysaccharide biosynthetic process"/>
    <property type="evidence" value="ECO:0007669"/>
    <property type="project" value="UniProtKB-KW"/>
</dbReference>
<keyword evidence="2" id="KW-0328">Glycosyltransferase</keyword>
<feature type="transmembrane region" description="Helical" evidence="8">
    <location>
        <begin position="270"/>
        <end position="291"/>
    </location>
</feature>
<organism evidence="10 11">
    <name type="scientific">Candidatus Woesebacteria bacterium GW2011_GWB1_39_10</name>
    <dbReference type="NCBI Taxonomy" id="1618572"/>
    <lineage>
        <taxon>Bacteria</taxon>
        <taxon>Candidatus Woeseibacteriota</taxon>
    </lineage>
</organism>
<evidence type="ECO:0000256" key="2">
    <source>
        <dbReference type="ARBA" id="ARBA00022676"/>
    </source>
</evidence>
<dbReference type="AlphaFoldDB" id="A0A0G0LLB2"/>
<keyword evidence="5" id="KW-0448">Lipopolysaccharide biosynthesis</keyword>
<keyword evidence="4 8" id="KW-0812">Transmembrane</keyword>
<dbReference type="PANTHER" id="PTHR48090">
    <property type="entry name" value="UNDECAPRENYL-PHOSPHATE 4-DEOXY-4-FORMAMIDO-L-ARABINOSE TRANSFERASE-RELATED"/>
    <property type="match status" value="1"/>
</dbReference>
<evidence type="ECO:0000256" key="8">
    <source>
        <dbReference type="SAM" id="Phobius"/>
    </source>
</evidence>
<evidence type="ECO:0000256" key="1">
    <source>
        <dbReference type="ARBA" id="ARBA00022475"/>
    </source>
</evidence>
<keyword evidence="6 8" id="KW-1133">Transmembrane helix</keyword>
<dbReference type="CDD" id="cd04187">
    <property type="entry name" value="DPM1_like_bac"/>
    <property type="match status" value="1"/>
</dbReference>
<evidence type="ECO:0000313" key="10">
    <source>
        <dbReference type="EMBL" id="KKQ91827.1"/>
    </source>
</evidence>
<evidence type="ECO:0000256" key="4">
    <source>
        <dbReference type="ARBA" id="ARBA00022692"/>
    </source>
</evidence>
<dbReference type="InterPro" id="IPR029044">
    <property type="entry name" value="Nucleotide-diphossugar_trans"/>
</dbReference>
<feature type="transmembrane region" description="Helical" evidence="8">
    <location>
        <begin position="236"/>
        <end position="258"/>
    </location>
</feature>
<dbReference type="GO" id="GO:0099621">
    <property type="term" value="F:undecaprenyl-phosphate 4-deoxy-4-formamido-L-arabinose transferase activity"/>
    <property type="evidence" value="ECO:0007669"/>
    <property type="project" value="TreeGrafter"/>
</dbReference>
<dbReference type="STRING" id="1618572.UT17_C0004G0175"/>
<dbReference type="SUPFAM" id="SSF53448">
    <property type="entry name" value="Nucleotide-diphospho-sugar transferases"/>
    <property type="match status" value="1"/>
</dbReference>
<reference evidence="10 11" key="1">
    <citation type="journal article" date="2015" name="Nature">
        <title>rRNA introns, odd ribosomes, and small enigmatic genomes across a large radiation of phyla.</title>
        <authorList>
            <person name="Brown C.T."/>
            <person name="Hug L.A."/>
            <person name="Thomas B.C."/>
            <person name="Sharon I."/>
            <person name="Castelle C.J."/>
            <person name="Singh A."/>
            <person name="Wilkins M.J."/>
            <person name="Williams K.H."/>
            <person name="Banfield J.F."/>
        </authorList>
    </citation>
    <scope>NUCLEOTIDE SEQUENCE [LARGE SCALE GENOMIC DNA]</scope>
</reference>
<evidence type="ECO:0000259" key="9">
    <source>
        <dbReference type="Pfam" id="PF00535"/>
    </source>
</evidence>